<dbReference type="Proteomes" id="UP000233556">
    <property type="component" value="Unassembled WGS sequence"/>
</dbReference>
<dbReference type="SUPFAM" id="SSF56219">
    <property type="entry name" value="DNase I-like"/>
    <property type="match status" value="1"/>
</dbReference>
<accession>A0A2I0UE23</accession>
<evidence type="ECO:0000313" key="2">
    <source>
        <dbReference type="Proteomes" id="UP000233556"/>
    </source>
</evidence>
<keyword evidence="2" id="KW-1185">Reference proteome</keyword>
<dbReference type="PANTHER" id="PTHR33395:SF22">
    <property type="entry name" value="REVERSE TRANSCRIPTASE DOMAIN-CONTAINING PROTEIN"/>
    <property type="match status" value="1"/>
</dbReference>
<dbReference type="Gene3D" id="3.60.10.10">
    <property type="entry name" value="Endonuclease/exonuclease/phosphatase"/>
    <property type="match status" value="1"/>
</dbReference>
<reference evidence="2" key="1">
    <citation type="submission" date="2017-11" db="EMBL/GenBank/DDBJ databases">
        <authorList>
            <person name="Lima N.C."/>
            <person name="Parody-Merino A.M."/>
            <person name="Battley P.F."/>
            <person name="Fidler A.E."/>
            <person name="Prosdocimi F."/>
        </authorList>
    </citation>
    <scope>NUCLEOTIDE SEQUENCE [LARGE SCALE GENOMIC DNA]</scope>
</reference>
<dbReference type="OrthoDB" id="416454at2759"/>
<protein>
    <submittedName>
        <fullName evidence="1">Glycerol kinase</fullName>
    </submittedName>
</protein>
<dbReference type="GO" id="GO:0061343">
    <property type="term" value="P:cell adhesion involved in heart morphogenesis"/>
    <property type="evidence" value="ECO:0007669"/>
    <property type="project" value="TreeGrafter"/>
</dbReference>
<dbReference type="EMBL" id="KZ505835">
    <property type="protein sequence ID" value="PKU44308.1"/>
    <property type="molecule type" value="Genomic_DNA"/>
</dbReference>
<gene>
    <name evidence="1" type="ORF">llap_5395</name>
</gene>
<proteinExistence type="predicted"/>
<organism evidence="1 2">
    <name type="scientific">Limosa lapponica baueri</name>
    <dbReference type="NCBI Taxonomy" id="1758121"/>
    <lineage>
        <taxon>Eukaryota</taxon>
        <taxon>Metazoa</taxon>
        <taxon>Chordata</taxon>
        <taxon>Craniata</taxon>
        <taxon>Vertebrata</taxon>
        <taxon>Euteleostomi</taxon>
        <taxon>Archelosauria</taxon>
        <taxon>Archosauria</taxon>
        <taxon>Dinosauria</taxon>
        <taxon>Saurischia</taxon>
        <taxon>Theropoda</taxon>
        <taxon>Coelurosauria</taxon>
        <taxon>Aves</taxon>
        <taxon>Neognathae</taxon>
        <taxon>Neoaves</taxon>
        <taxon>Charadriiformes</taxon>
        <taxon>Scolopacidae</taxon>
        <taxon>Limosa</taxon>
    </lineage>
</organism>
<dbReference type="GO" id="GO:0007508">
    <property type="term" value="P:larval heart development"/>
    <property type="evidence" value="ECO:0007669"/>
    <property type="project" value="TreeGrafter"/>
</dbReference>
<keyword evidence="1" id="KW-0418">Kinase</keyword>
<evidence type="ECO:0000313" key="1">
    <source>
        <dbReference type="EMBL" id="PKU44308.1"/>
    </source>
</evidence>
<dbReference type="InterPro" id="IPR036691">
    <property type="entry name" value="Endo/exonu/phosph_ase_sf"/>
</dbReference>
<dbReference type="GO" id="GO:0031012">
    <property type="term" value="C:extracellular matrix"/>
    <property type="evidence" value="ECO:0007669"/>
    <property type="project" value="TreeGrafter"/>
</dbReference>
<keyword evidence="1" id="KW-0808">Transferase</keyword>
<dbReference type="PANTHER" id="PTHR33395">
    <property type="entry name" value="TRANSCRIPTASE, PUTATIVE-RELATED-RELATED"/>
    <property type="match status" value="1"/>
</dbReference>
<name>A0A2I0UE23_LIMLA</name>
<dbReference type="GO" id="GO:0016301">
    <property type="term" value="F:kinase activity"/>
    <property type="evidence" value="ECO:0007669"/>
    <property type="project" value="UniProtKB-KW"/>
</dbReference>
<reference evidence="2" key="2">
    <citation type="submission" date="2017-12" db="EMBL/GenBank/DDBJ databases">
        <title>Genome sequence of the Bar-tailed Godwit (Limosa lapponica baueri).</title>
        <authorList>
            <person name="Lima N.C.B."/>
            <person name="Parody-Merino A.M."/>
            <person name="Battley P.F."/>
            <person name="Fidler A.E."/>
            <person name="Prosdocimi F."/>
        </authorList>
    </citation>
    <scope>NUCLEOTIDE SEQUENCE [LARGE SCALE GENOMIC DNA]</scope>
</reference>
<sequence length="224" mass="26331">MIRGLEHLSYEDRLREQGLFSLEKRRLWGDFIAAFQYLKGAYWRDGEGLFVRKWSNRRGNGFKLKEARFRLEIRKKFFPVRVLSFAAEQGGKALDLVGDFNHPNICWEGYTARRVESRFLQCIHDNFLTWVVEEPTRRGVLLDLVLTDKERLVEDIKVGSSLGCSDHEKVEFRIVGSTCKTTSRIETVDFRRANFYLFKKLLGEIPWVTTLEGRVAQESWLIFK</sequence>
<dbReference type="AlphaFoldDB" id="A0A2I0UE23"/>